<dbReference type="Gene3D" id="3.55.30.10">
    <property type="entry name" value="Hsp33 domain"/>
    <property type="match status" value="1"/>
</dbReference>
<dbReference type="Pfam" id="PF01430">
    <property type="entry name" value="HSP33"/>
    <property type="match status" value="1"/>
</dbReference>
<dbReference type="Proteomes" id="UP000031366">
    <property type="component" value="Unassembled WGS sequence"/>
</dbReference>
<comment type="caution">
    <text evidence="1">The sequence shown here is derived from an EMBL/GenBank/DDBJ whole genome shotgun (WGS) entry which is preliminary data.</text>
</comment>
<organism evidence="1 2">
    <name type="scientific">Clostridium argentinense CDC 2741</name>
    <dbReference type="NCBI Taxonomy" id="1418104"/>
    <lineage>
        <taxon>Bacteria</taxon>
        <taxon>Bacillati</taxon>
        <taxon>Bacillota</taxon>
        <taxon>Clostridia</taxon>
        <taxon>Eubacteriales</taxon>
        <taxon>Clostridiaceae</taxon>
        <taxon>Clostridium</taxon>
    </lineage>
</organism>
<name>A0A0C1UKX8_9CLOT</name>
<dbReference type="EMBL" id="AYSO01000013">
    <property type="protein sequence ID" value="KIE47920.1"/>
    <property type="molecule type" value="Genomic_DNA"/>
</dbReference>
<dbReference type="GO" id="GO:0006457">
    <property type="term" value="P:protein folding"/>
    <property type="evidence" value="ECO:0007669"/>
    <property type="project" value="InterPro"/>
</dbReference>
<protein>
    <submittedName>
        <fullName evidence="1">Hsp33 family protein</fullName>
    </submittedName>
</protein>
<evidence type="ECO:0000313" key="1">
    <source>
        <dbReference type="EMBL" id="KIE47920.1"/>
    </source>
</evidence>
<accession>A0A0C1UKX8</accession>
<dbReference type="SUPFAM" id="SSF64397">
    <property type="entry name" value="Hsp33 domain"/>
    <property type="match status" value="1"/>
</dbReference>
<evidence type="ECO:0000313" key="2">
    <source>
        <dbReference type="Proteomes" id="UP000031366"/>
    </source>
</evidence>
<reference evidence="1 2" key="1">
    <citation type="journal article" date="2015" name="Infect. Genet. Evol.">
        <title>Genomic sequences of six botulinum neurotoxin-producing strains representing three clostridial species illustrate the mobility and diversity of botulinum neurotoxin genes.</title>
        <authorList>
            <person name="Smith T.J."/>
            <person name="Hill K.K."/>
            <person name="Xie G."/>
            <person name="Foley B.T."/>
            <person name="Williamson C.H."/>
            <person name="Foster J.T."/>
            <person name="Johnson S.L."/>
            <person name="Chertkov O."/>
            <person name="Teshima H."/>
            <person name="Gibbons H.S."/>
            <person name="Johnsky L.A."/>
            <person name="Karavis M.A."/>
            <person name="Smith L.A."/>
        </authorList>
    </citation>
    <scope>NUCLEOTIDE SEQUENCE [LARGE SCALE GENOMIC DNA]</scope>
    <source>
        <strain evidence="1 2">CDC 2741</strain>
    </source>
</reference>
<keyword evidence="2" id="KW-1185">Reference proteome</keyword>
<dbReference type="GO" id="GO:0005737">
    <property type="term" value="C:cytoplasm"/>
    <property type="evidence" value="ECO:0007669"/>
    <property type="project" value="InterPro"/>
</dbReference>
<dbReference type="InterPro" id="IPR016153">
    <property type="entry name" value="Heat_shock_Hsp33_N"/>
</dbReference>
<dbReference type="RefSeq" id="WP_052267992.1">
    <property type="nucleotide sequence ID" value="NZ_AYSO01000013.1"/>
</dbReference>
<proteinExistence type="predicted"/>
<dbReference type="AlphaFoldDB" id="A0A0C1UKX8"/>
<dbReference type="STRING" id="29341.RSJ17_17435"/>
<gene>
    <name evidence="1" type="ORF">U732_3707</name>
</gene>
<sequence length="97" mass="11187">MGGMFTGTVELKSDSVEHCFSDFYSKNKQIDTIFRIWISNGIVRGLMIQPLPFYSNDKLNNVVESVDNNKIYLSTCKWSKLQNKAFSYADVIEEYTL</sequence>
<dbReference type="InterPro" id="IPR000397">
    <property type="entry name" value="Heat_shock_Hsp33"/>
</dbReference>
<dbReference type="GO" id="GO:0051082">
    <property type="term" value="F:unfolded protein binding"/>
    <property type="evidence" value="ECO:0007669"/>
    <property type="project" value="InterPro"/>
</dbReference>